<dbReference type="PANTHER" id="PTHR43409:SF3">
    <property type="entry name" value="HYPOTHETICAL METHYLTRANSFERASE"/>
    <property type="match status" value="1"/>
</dbReference>
<reference evidence="8 9" key="1">
    <citation type="submission" date="2016-10" db="EMBL/GenBank/DDBJ databases">
        <authorList>
            <person name="de Groot N.N."/>
        </authorList>
    </citation>
    <scope>NUCLEOTIDE SEQUENCE [LARGE SCALE GENOMIC DNA]</scope>
    <source>
        <strain evidence="9">KMM 9023,NRIC 0796,JCM 17311,KCTC 23692</strain>
    </source>
</reference>
<dbReference type="EMBL" id="FOYI01000004">
    <property type="protein sequence ID" value="SFR06233.1"/>
    <property type="molecule type" value="Genomic_DNA"/>
</dbReference>
<keyword evidence="9" id="KW-1185">Reference proteome</keyword>
<keyword evidence="5" id="KW-0411">Iron-sulfur</keyword>
<dbReference type="PROSITE" id="PS51918">
    <property type="entry name" value="RADICAL_SAM"/>
    <property type="match status" value="1"/>
</dbReference>
<dbReference type="GO" id="GO:0005829">
    <property type="term" value="C:cytosol"/>
    <property type="evidence" value="ECO:0007669"/>
    <property type="project" value="TreeGrafter"/>
</dbReference>
<dbReference type="GO" id="GO:0046872">
    <property type="term" value="F:metal ion binding"/>
    <property type="evidence" value="ECO:0007669"/>
    <property type="project" value="UniProtKB-KW"/>
</dbReference>
<dbReference type="Gene3D" id="3.40.50.280">
    <property type="entry name" value="Cobalamin-binding domain"/>
    <property type="match status" value="1"/>
</dbReference>
<name>A0A1I6DL67_9RHOB</name>
<dbReference type="InterPro" id="IPR006638">
    <property type="entry name" value="Elp3/MiaA/NifB-like_rSAM"/>
</dbReference>
<feature type="domain" description="B12-binding" evidence="6">
    <location>
        <begin position="11"/>
        <end position="144"/>
    </location>
</feature>
<dbReference type="InterPro" id="IPR007197">
    <property type="entry name" value="rSAM"/>
</dbReference>
<dbReference type="InterPro" id="IPR051198">
    <property type="entry name" value="BchE-like"/>
</dbReference>
<evidence type="ECO:0000259" key="7">
    <source>
        <dbReference type="PROSITE" id="PS51918"/>
    </source>
</evidence>
<organism evidence="8 9">
    <name type="scientific">Poseidonocella sedimentorum</name>
    <dbReference type="NCBI Taxonomy" id="871652"/>
    <lineage>
        <taxon>Bacteria</taxon>
        <taxon>Pseudomonadati</taxon>
        <taxon>Pseudomonadota</taxon>
        <taxon>Alphaproteobacteria</taxon>
        <taxon>Rhodobacterales</taxon>
        <taxon>Roseobacteraceae</taxon>
        <taxon>Poseidonocella</taxon>
    </lineage>
</organism>
<dbReference type="Proteomes" id="UP000199302">
    <property type="component" value="Unassembled WGS sequence"/>
</dbReference>
<protein>
    <submittedName>
        <fullName evidence="8">Radical SAM superfamily enzyme YgiQ, UPF0313 family</fullName>
    </submittedName>
</protein>
<dbReference type="PANTHER" id="PTHR43409">
    <property type="entry name" value="ANAEROBIC MAGNESIUM-PROTOPORPHYRIN IX MONOMETHYL ESTER CYCLASE-RELATED"/>
    <property type="match status" value="1"/>
</dbReference>
<dbReference type="GO" id="GO:0003824">
    <property type="term" value="F:catalytic activity"/>
    <property type="evidence" value="ECO:0007669"/>
    <property type="project" value="InterPro"/>
</dbReference>
<dbReference type="GO" id="GO:0051539">
    <property type="term" value="F:4 iron, 4 sulfur cluster binding"/>
    <property type="evidence" value="ECO:0007669"/>
    <property type="project" value="UniProtKB-KW"/>
</dbReference>
<dbReference type="SFLD" id="SFLDG01082">
    <property type="entry name" value="B12-binding_domain_containing"/>
    <property type="match status" value="1"/>
</dbReference>
<evidence type="ECO:0000256" key="1">
    <source>
        <dbReference type="ARBA" id="ARBA00001966"/>
    </source>
</evidence>
<evidence type="ECO:0000256" key="4">
    <source>
        <dbReference type="ARBA" id="ARBA00023004"/>
    </source>
</evidence>
<keyword evidence="3" id="KW-0479">Metal-binding</keyword>
<evidence type="ECO:0000256" key="5">
    <source>
        <dbReference type="ARBA" id="ARBA00023014"/>
    </source>
</evidence>
<evidence type="ECO:0000313" key="8">
    <source>
        <dbReference type="EMBL" id="SFR06233.1"/>
    </source>
</evidence>
<dbReference type="InterPro" id="IPR006158">
    <property type="entry name" value="Cobalamin-bd"/>
</dbReference>
<dbReference type="SUPFAM" id="SSF102114">
    <property type="entry name" value="Radical SAM enzymes"/>
    <property type="match status" value="1"/>
</dbReference>
<dbReference type="InterPro" id="IPR023404">
    <property type="entry name" value="rSAM_horseshoe"/>
</dbReference>
<dbReference type="SMART" id="SM00729">
    <property type="entry name" value="Elp3"/>
    <property type="match status" value="1"/>
</dbReference>
<evidence type="ECO:0000256" key="2">
    <source>
        <dbReference type="ARBA" id="ARBA00022691"/>
    </source>
</evidence>
<dbReference type="Pfam" id="PF04055">
    <property type="entry name" value="Radical_SAM"/>
    <property type="match status" value="1"/>
</dbReference>
<evidence type="ECO:0000256" key="3">
    <source>
        <dbReference type="ARBA" id="ARBA00022723"/>
    </source>
</evidence>
<dbReference type="Gene3D" id="3.80.30.20">
    <property type="entry name" value="tm_1862 like domain"/>
    <property type="match status" value="1"/>
</dbReference>
<gene>
    <name evidence="8" type="ORF">SAMN04515673_10462</name>
</gene>
<feature type="domain" description="Radical SAM core" evidence="7">
    <location>
        <begin position="169"/>
        <end position="401"/>
    </location>
</feature>
<sequence length="540" mass="60407">MKSLLLVSAANDHEISAWTYDDMPKLMKKKAFITPLQLATVAGMTGDDVEVVIWDEHVRGPVDECALLDTCDVVGVTAFSSHLRRARKIAQLARARGRYVVLGGPGVSAAPDTCREDFDTLFIGETENTWPQFLADFDAGDPKAEYRSADLPDMAESPLPKWESIAADLPYYVSGGVQVSRGCPFNCEFCGVWQIFGRKMRTKPVDQVIEEVRALEKLGLRHVLFCSDNFVGTPKYAKELLRAVIALNEEFSWPMMFTAELDVTIARDPEMMSLLADSNFSGLLVGIETPNVESLKETRKRQNLRGDLVETVRRIQSYGVPIDGSIIVGFDHDTTEIFEQQYQFIQDACIPLPKMHMLKAIAGTELRTRMDAAGRIVKVPQLDDARGSDDYLDAQIHTNILPAGMSRVELMRGYLWLIEKVFDWGAFETRIAGYVDNVQRQPQTKVEDPAIGTAAYLRGCTDRFTPEAATTIHRMLERTERVAPFMLASVARLSFRQVFEANRVHVIRKEILEQIELEETVWPVAEPPVPAGASMEAAPT</sequence>
<keyword evidence="4" id="KW-0408">Iron</keyword>
<evidence type="ECO:0000259" key="6">
    <source>
        <dbReference type="PROSITE" id="PS51332"/>
    </source>
</evidence>
<accession>A0A1I6DL67</accession>
<dbReference type="AlphaFoldDB" id="A0A1I6DL67"/>
<dbReference type="OrthoDB" id="9801424at2"/>
<comment type="cofactor">
    <cofactor evidence="1">
        <name>[4Fe-4S] cluster</name>
        <dbReference type="ChEBI" id="CHEBI:49883"/>
    </cofactor>
</comment>
<dbReference type="STRING" id="871652.SAMN04515673_10462"/>
<dbReference type="SFLD" id="SFLDG01123">
    <property type="entry name" value="methyltransferase_(Class_B)"/>
    <property type="match status" value="1"/>
</dbReference>
<dbReference type="InterPro" id="IPR034466">
    <property type="entry name" value="Methyltransferase_Class_B"/>
</dbReference>
<proteinExistence type="predicted"/>
<dbReference type="RefSeq" id="WP_092078716.1">
    <property type="nucleotide sequence ID" value="NZ_FOYI01000004.1"/>
</dbReference>
<keyword evidence="2" id="KW-0949">S-adenosyl-L-methionine</keyword>
<dbReference type="InterPro" id="IPR058240">
    <property type="entry name" value="rSAM_sf"/>
</dbReference>
<dbReference type="GO" id="GO:0031419">
    <property type="term" value="F:cobalamin binding"/>
    <property type="evidence" value="ECO:0007669"/>
    <property type="project" value="InterPro"/>
</dbReference>
<dbReference type="CDD" id="cd01335">
    <property type="entry name" value="Radical_SAM"/>
    <property type="match status" value="1"/>
</dbReference>
<dbReference type="Pfam" id="PF02310">
    <property type="entry name" value="B12-binding"/>
    <property type="match status" value="1"/>
</dbReference>
<dbReference type="PROSITE" id="PS51332">
    <property type="entry name" value="B12_BINDING"/>
    <property type="match status" value="1"/>
</dbReference>
<dbReference type="SFLD" id="SFLDS00029">
    <property type="entry name" value="Radical_SAM"/>
    <property type="match status" value="1"/>
</dbReference>
<evidence type="ECO:0000313" key="9">
    <source>
        <dbReference type="Proteomes" id="UP000199302"/>
    </source>
</evidence>